<keyword evidence="8 13" id="KW-0560">Oxidoreductase</keyword>
<reference evidence="18" key="1">
    <citation type="journal article" date="2023" name="Nat. Commun.">
        <title>Diploid and tetraploid genomes of Acorus and the evolution of monocots.</title>
        <authorList>
            <person name="Ma L."/>
            <person name="Liu K.W."/>
            <person name="Li Z."/>
            <person name="Hsiao Y.Y."/>
            <person name="Qi Y."/>
            <person name="Fu T."/>
            <person name="Tang G.D."/>
            <person name="Zhang D."/>
            <person name="Sun W.H."/>
            <person name="Liu D.K."/>
            <person name="Li Y."/>
            <person name="Chen G.Z."/>
            <person name="Liu X.D."/>
            <person name="Liao X.Y."/>
            <person name="Jiang Y.T."/>
            <person name="Yu X."/>
            <person name="Hao Y."/>
            <person name="Huang J."/>
            <person name="Zhao X.W."/>
            <person name="Ke S."/>
            <person name="Chen Y.Y."/>
            <person name="Wu W.L."/>
            <person name="Hsu J.L."/>
            <person name="Lin Y.F."/>
            <person name="Huang M.D."/>
            <person name="Li C.Y."/>
            <person name="Huang L."/>
            <person name="Wang Z.W."/>
            <person name="Zhao X."/>
            <person name="Zhong W.Y."/>
            <person name="Peng D.H."/>
            <person name="Ahmad S."/>
            <person name="Lan S."/>
            <person name="Zhang J.S."/>
            <person name="Tsai W.C."/>
            <person name="Van de Peer Y."/>
            <person name="Liu Z.J."/>
        </authorList>
    </citation>
    <scope>NUCLEOTIDE SEQUENCE</scope>
    <source>
        <strain evidence="18">CP</strain>
    </source>
</reference>
<dbReference type="Gene3D" id="3.10.450.60">
    <property type="match status" value="1"/>
</dbReference>
<dbReference type="InterPro" id="IPR020834">
    <property type="entry name" value="LipOase_CS"/>
</dbReference>
<evidence type="ECO:0000256" key="4">
    <source>
        <dbReference type="ARBA" id="ARBA00022723"/>
    </source>
</evidence>
<dbReference type="PROSITE" id="PS50095">
    <property type="entry name" value="PLAT"/>
    <property type="match status" value="1"/>
</dbReference>
<evidence type="ECO:0000313" key="19">
    <source>
        <dbReference type="Proteomes" id="UP001180020"/>
    </source>
</evidence>
<dbReference type="Gene3D" id="4.10.375.10">
    <property type="entry name" value="Lipoxygenase-1, Domain 2"/>
    <property type="match status" value="1"/>
</dbReference>
<dbReference type="GO" id="GO:0046872">
    <property type="term" value="F:metal ion binding"/>
    <property type="evidence" value="ECO:0007669"/>
    <property type="project" value="UniProtKB-UniRule"/>
</dbReference>
<keyword evidence="6" id="KW-0276">Fatty acid metabolism</keyword>
<dbReference type="Gene3D" id="1.20.245.10">
    <property type="entry name" value="Lipoxygenase-1, Domain 5"/>
    <property type="match status" value="1"/>
</dbReference>
<sequence length="710" mass="80035">MRNGHCHHEFFLESTTLDAPGGHSIHFECRSWVYPIAKTGCDRAFFANKSYLPGDTPAGLIELRREELASLRGDGTGERKEWERIYDYDRYNDLGDPDRGQAHARPILGGSKAHPYPRRGRTGRHPSKQGSRDVNSNSNPMTESRQGFIDLSMYVPPDDRFSPNKMSDFILESVKAILHFVVPEVKSLFNGNHGNFESFDQIIGLYEEERRTSDSENWVIKHLQPLLPKELFDVAVHASKANHLKFPLPQVITENERAWKDDAEFTREMLSGTNPVAIQLLKTFPPGNTSRIAASHVERNLDGLTVDTAMRERRLFVLDHHDYLMPGEVSQVFVPARYGTDRALWELAKAHVSANDSGHHQLISHWLRTHAVIEPFVIATRRRLSVMHPVYKLLDPHFKDTMHVNALARGLLVNADGVLERTMFPGKYSMELSSEIYRNWRFDEQGLPADLLRRGMAVEDPDKPCGVRLVIKDYPYAVDGLEIWAAISRWVHGFISRYYPDDGSVATDAELQSWWIEVRDVGHGDLPLGHLRRALDSVSGLASVVTVIVWIASALHASVNFGQYAYAGYIPNRPTKCRRAIPTEGEPEFAEFIRDPDAYYLAALPERLYATLGLALIEVLSAHMAGEEYLGARRGRGGWTDDEAVRALFEEFAAELQRVERRIGQRNADPTLGNRRGPAAVPYTLMYPDVGNDGSVKGITNRGIPNSVSI</sequence>
<evidence type="ECO:0000256" key="11">
    <source>
        <dbReference type="ARBA" id="ARBA00023160"/>
    </source>
</evidence>
<dbReference type="GO" id="GO:0034440">
    <property type="term" value="P:lipid oxidation"/>
    <property type="evidence" value="ECO:0007669"/>
    <property type="project" value="InterPro"/>
</dbReference>
<evidence type="ECO:0000259" key="16">
    <source>
        <dbReference type="PROSITE" id="PS50095"/>
    </source>
</evidence>
<reference evidence="18" key="2">
    <citation type="submission" date="2023-06" db="EMBL/GenBank/DDBJ databases">
        <authorList>
            <person name="Ma L."/>
            <person name="Liu K.-W."/>
            <person name="Li Z."/>
            <person name="Hsiao Y.-Y."/>
            <person name="Qi Y."/>
            <person name="Fu T."/>
            <person name="Tang G."/>
            <person name="Zhang D."/>
            <person name="Sun W.-H."/>
            <person name="Liu D.-K."/>
            <person name="Li Y."/>
            <person name="Chen G.-Z."/>
            <person name="Liu X.-D."/>
            <person name="Liao X.-Y."/>
            <person name="Jiang Y.-T."/>
            <person name="Yu X."/>
            <person name="Hao Y."/>
            <person name="Huang J."/>
            <person name="Zhao X.-W."/>
            <person name="Ke S."/>
            <person name="Chen Y.-Y."/>
            <person name="Wu W.-L."/>
            <person name="Hsu J.-L."/>
            <person name="Lin Y.-F."/>
            <person name="Huang M.-D."/>
            <person name="Li C.-Y."/>
            <person name="Huang L."/>
            <person name="Wang Z.-W."/>
            <person name="Zhao X."/>
            <person name="Zhong W.-Y."/>
            <person name="Peng D.-H."/>
            <person name="Ahmad S."/>
            <person name="Lan S."/>
            <person name="Zhang J.-S."/>
            <person name="Tsai W.-C."/>
            <person name="Van De Peer Y."/>
            <person name="Liu Z.-J."/>
        </authorList>
    </citation>
    <scope>NUCLEOTIDE SEQUENCE</scope>
    <source>
        <strain evidence="18">CP</strain>
        <tissue evidence="18">Leaves</tissue>
    </source>
</reference>
<evidence type="ECO:0000256" key="3">
    <source>
        <dbReference type="ARBA" id="ARBA00022516"/>
    </source>
</evidence>
<dbReference type="PRINTS" id="PR00468">
    <property type="entry name" value="PLTLPOXGNASE"/>
</dbReference>
<comment type="caution">
    <text evidence="18">The sequence shown here is derived from an EMBL/GenBank/DDBJ whole genome shotgun (WGS) entry which is preliminary data.</text>
</comment>
<evidence type="ECO:0000256" key="7">
    <source>
        <dbReference type="ARBA" id="ARBA00022964"/>
    </source>
</evidence>
<evidence type="ECO:0000256" key="10">
    <source>
        <dbReference type="ARBA" id="ARBA00023098"/>
    </source>
</evidence>
<dbReference type="Proteomes" id="UP001180020">
    <property type="component" value="Unassembled WGS sequence"/>
</dbReference>
<comment type="caution">
    <text evidence="12">Lacks conserved residue(s) required for the propagation of feature annotation.</text>
</comment>
<dbReference type="FunFam" id="1.20.245.10:FF:000002">
    <property type="entry name" value="Lipoxygenase"/>
    <property type="match status" value="1"/>
</dbReference>
<dbReference type="EMBL" id="JAUJYO010000006">
    <property type="protein sequence ID" value="KAK1312975.1"/>
    <property type="molecule type" value="Genomic_DNA"/>
</dbReference>
<dbReference type="PROSITE" id="PS00711">
    <property type="entry name" value="LIPOXYGENASE_1"/>
    <property type="match status" value="1"/>
</dbReference>
<dbReference type="Gene3D" id="2.60.60.20">
    <property type="entry name" value="PLAT/LH2 domain"/>
    <property type="match status" value="1"/>
</dbReference>
<evidence type="ECO:0000256" key="5">
    <source>
        <dbReference type="ARBA" id="ARBA00022767"/>
    </source>
</evidence>
<dbReference type="GO" id="GO:0016702">
    <property type="term" value="F:oxidoreductase activity, acting on single donors with incorporation of molecular oxygen, incorporation of two atoms of oxygen"/>
    <property type="evidence" value="ECO:0007669"/>
    <property type="project" value="InterPro"/>
</dbReference>
<dbReference type="InterPro" id="IPR001246">
    <property type="entry name" value="LipOase_plant"/>
</dbReference>
<comment type="function">
    <text evidence="14">Plant lipoxygenase may be involved in a number of diverse aspects of plant physiology including growth and development, pest resistance, and senescence or responses to wounding.</text>
</comment>
<dbReference type="SUPFAM" id="SSF48484">
    <property type="entry name" value="Lipoxigenase"/>
    <property type="match status" value="1"/>
</dbReference>
<dbReference type="Pfam" id="PF00305">
    <property type="entry name" value="Lipoxygenase"/>
    <property type="match status" value="2"/>
</dbReference>
<dbReference type="InterPro" id="IPR001024">
    <property type="entry name" value="PLAT/LH2_dom"/>
</dbReference>
<dbReference type="EC" id="1.13.11.-" evidence="14"/>
<comment type="cofactor">
    <cofactor evidence="1 13">
        <name>Fe cation</name>
        <dbReference type="ChEBI" id="CHEBI:24875"/>
    </cofactor>
</comment>
<evidence type="ECO:0000313" key="18">
    <source>
        <dbReference type="EMBL" id="KAK1312975.1"/>
    </source>
</evidence>
<evidence type="ECO:0000256" key="13">
    <source>
        <dbReference type="RuleBase" id="RU003974"/>
    </source>
</evidence>
<feature type="compositionally biased region" description="Polar residues" evidence="15">
    <location>
        <begin position="128"/>
        <end position="143"/>
    </location>
</feature>
<accession>A0AAV9EJG1</accession>
<dbReference type="PROSITE" id="PS51393">
    <property type="entry name" value="LIPOXYGENASE_3"/>
    <property type="match status" value="1"/>
</dbReference>
<feature type="compositionally biased region" description="Basic residues" evidence="15">
    <location>
        <begin position="115"/>
        <end position="127"/>
    </location>
</feature>
<evidence type="ECO:0000256" key="15">
    <source>
        <dbReference type="SAM" id="MobiDB-lite"/>
    </source>
</evidence>
<comment type="pathway">
    <text evidence="14">Lipid metabolism; oxylipin biosynthesis.</text>
</comment>
<evidence type="ECO:0000256" key="1">
    <source>
        <dbReference type="ARBA" id="ARBA00001962"/>
    </source>
</evidence>
<dbReference type="PANTHER" id="PTHR11771">
    <property type="entry name" value="LIPOXYGENASE"/>
    <property type="match status" value="1"/>
</dbReference>
<dbReference type="InterPro" id="IPR020833">
    <property type="entry name" value="LipOase_Fe_BS"/>
</dbReference>
<evidence type="ECO:0000256" key="8">
    <source>
        <dbReference type="ARBA" id="ARBA00023002"/>
    </source>
</evidence>
<keyword evidence="9 13" id="KW-0408">Iron</keyword>
<proteinExistence type="inferred from homology"/>
<dbReference type="SUPFAM" id="SSF49723">
    <property type="entry name" value="Lipase/lipooxygenase domain (PLAT/LH2 domain)"/>
    <property type="match status" value="1"/>
</dbReference>
<dbReference type="InterPro" id="IPR000907">
    <property type="entry name" value="LipOase"/>
</dbReference>
<feature type="domain" description="Lipoxygenase" evidence="17">
    <location>
        <begin position="50"/>
        <end position="710"/>
    </location>
</feature>
<organism evidence="18 19">
    <name type="scientific">Acorus calamus</name>
    <name type="common">Sweet flag</name>
    <dbReference type="NCBI Taxonomy" id="4465"/>
    <lineage>
        <taxon>Eukaryota</taxon>
        <taxon>Viridiplantae</taxon>
        <taxon>Streptophyta</taxon>
        <taxon>Embryophyta</taxon>
        <taxon>Tracheophyta</taxon>
        <taxon>Spermatophyta</taxon>
        <taxon>Magnoliopsida</taxon>
        <taxon>Liliopsida</taxon>
        <taxon>Acoraceae</taxon>
        <taxon>Acorus</taxon>
    </lineage>
</organism>
<evidence type="ECO:0000256" key="2">
    <source>
        <dbReference type="ARBA" id="ARBA00009419"/>
    </source>
</evidence>
<dbReference type="InterPro" id="IPR036392">
    <property type="entry name" value="PLAT/LH2_dom_sf"/>
</dbReference>
<feature type="domain" description="PLAT" evidence="16">
    <location>
        <begin position="1"/>
        <end position="47"/>
    </location>
</feature>
<feature type="region of interest" description="Disordered" evidence="15">
    <location>
        <begin position="96"/>
        <end position="143"/>
    </location>
</feature>
<keyword evidence="4 13" id="KW-0479">Metal-binding</keyword>
<keyword evidence="3 14" id="KW-0444">Lipid biosynthesis</keyword>
<dbReference type="GO" id="GO:0006633">
    <property type="term" value="P:fatty acid biosynthetic process"/>
    <property type="evidence" value="ECO:0007669"/>
    <property type="project" value="UniProtKB-KW"/>
</dbReference>
<comment type="similarity">
    <text evidence="2 13">Belongs to the lipoxygenase family.</text>
</comment>
<dbReference type="AlphaFoldDB" id="A0AAV9EJG1"/>
<evidence type="ECO:0000256" key="14">
    <source>
        <dbReference type="RuleBase" id="RU003975"/>
    </source>
</evidence>
<name>A0AAV9EJG1_ACOCL</name>
<evidence type="ECO:0000256" key="12">
    <source>
        <dbReference type="PROSITE-ProRule" id="PRU00152"/>
    </source>
</evidence>
<keyword evidence="7 13" id="KW-0223">Dioxygenase</keyword>
<keyword evidence="5 14" id="KW-0925">Oxylipin biosynthesis</keyword>
<keyword evidence="10" id="KW-0443">Lipid metabolism</keyword>
<dbReference type="InterPro" id="IPR036226">
    <property type="entry name" value="LipOase_C_sf"/>
</dbReference>
<dbReference type="GO" id="GO:0031408">
    <property type="term" value="P:oxylipin biosynthetic process"/>
    <property type="evidence" value="ECO:0007669"/>
    <property type="project" value="UniProtKB-UniRule"/>
</dbReference>
<keyword evidence="11 14" id="KW-0275">Fatty acid biosynthesis</keyword>
<dbReference type="Gene3D" id="4.10.372.10">
    <property type="entry name" value="Lipoxygenase-1, Domain 3"/>
    <property type="match status" value="1"/>
</dbReference>
<dbReference type="InterPro" id="IPR013819">
    <property type="entry name" value="LipOase_C"/>
</dbReference>
<protein>
    <recommendedName>
        <fullName evidence="14">Lipoxygenase</fullName>
        <ecNumber evidence="14">1.13.11.-</ecNumber>
    </recommendedName>
</protein>
<evidence type="ECO:0000256" key="9">
    <source>
        <dbReference type="ARBA" id="ARBA00023004"/>
    </source>
</evidence>
<evidence type="ECO:0000259" key="17">
    <source>
        <dbReference type="PROSITE" id="PS51393"/>
    </source>
</evidence>
<dbReference type="PROSITE" id="PS00081">
    <property type="entry name" value="LIPOXYGENASE_2"/>
    <property type="match status" value="1"/>
</dbReference>
<evidence type="ECO:0000256" key="6">
    <source>
        <dbReference type="ARBA" id="ARBA00022832"/>
    </source>
</evidence>
<dbReference type="InterPro" id="IPR027433">
    <property type="entry name" value="Lipoxygenase_dom_3"/>
</dbReference>
<dbReference type="PRINTS" id="PR00087">
    <property type="entry name" value="LIPOXYGENASE"/>
</dbReference>
<keyword evidence="19" id="KW-1185">Reference proteome</keyword>
<gene>
    <name evidence="18" type="primary">LOX1.5</name>
    <name evidence="18" type="ORF">QJS10_CPA06g01424</name>
</gene>